<dbReference type="InterPro" id="IPR041657">
    <property type="entry name" value="HTH_17"/>
</dbReference>
<protein>
    <recommendedName>
        <fullName evidence="1">Helix-turn-helix domain-containing protein</fullName>
    </recommendedName>
</protein>
<dbReference type="EMBL" id="CP015970">
    <property type="protein sequence ID" value="AOZ47931.1"/>
    <property type="molecule type" value="Genomic_DNA"/>
</dbReference>
<dbReference type="InterPro" id="IPR010093">
    <property type="entry name" value="SinI_DNA-bd"/>
</dbReference>
<dbReference type="RefSeq" id="WP_062820323.1">
    <property type="nucleotide sequence ID" value="NZ_CP014352.1"/>
</dbReference>
<feature type="domain" description="Helix-turn-helix" evidence="1">
    <location>
        <begin position="5"/>
        <end position="58"/>
    </location>
</feature>
<dbReference type="Proteomes" id="UP000178666">
    <property type="component" value="Chromosome"/>
</dbReference>
<evidence type="ECO:0000259" key="1">
    <source>
        <dbReference type="Pfam" id="PF12728"/>
    </source>
</evidence>
<proteinExistence type="predicted"/>
<accession>A0AAC8YH16</accession>
<dbReference type="Proteomes" id="UP000075221">
    <property type="component" value="Chromosome"/>
</dbReference>
<dbReference type="EMBL" id="CP014352">
    <property type="protein sequence ID" value="AMS06483.1"/>
    <property type="molecule type" value="Genomic_DNA"/>
</dbReference>
<evidence type="ECO:0000313" key="4">
    <source>
        <dbReference type="Proteomes" id="UP000075221"/>
    </source>
</evidence>
<organism evidence="2 4">
    <name type="scientific">Acidipropionibacterium acidipropionici</name>
    <dbReference type="NCBI Taxonomy" id="1748"/>
    <lineage>
        <taxon>Bacteria</taxon>
        <taxon>Bacillati</taxon>
        <taxon>Actinomycetota</taxon>
        <taxon>Actinomycetes</taxon>
        <taxon>Propionibacteriales</taxon>
        <taxon>Propionibacteriaceae</taxon>
        <taxon>Acidipropionibacterium</taxon>
    </lineage>
</organism>
<dbReference type="InterPro" id="IPR009061">
    <property type="entry name" value="DNA-bd_dom_put_sf"/>
</dbReference>
<dbReference type="GO" id="GO:0003677">
    <property type="term" value="F:DNA binding"/>
    <property type="evidence" value="ECO:0007669"/>
    <property type="project" value="InterPro"/>
</dbReference>
<evidence type="ECO:0000313" key="3">
    <source>
        <dbReference type="EMBL" id="AOZ47931.1"/>
    </source>
</evidence>
<evidence type="ECO:0000313" key="2">
    <source>
        <dbReference type="EMBL" id="AMS06483.1"/>
    </source>
</evidence>
<dbReference type="NCBIfam" id="TIGR01764">
    <property type="entry name" value="excise"/>
    <property type="match status" value="1"/>
</dbReference>
<dbReference type="Pfam" id="PF12728">
    <property type="entry name" value="HTH_17"/>
    <property type="match status" value="1"/>
</dbReference>
<evidence type="ECO:0000313" key="5">
    <source>
        <dbReference type="Proteomes" id="UP000178666"/>
    </source>
</evidence>
<gene>
    <name evidence="3" type="ORF">A8L58_15955</name>
    <name evidence="2" type="ORF">AXH35_14500</name>
</gene>
<name>A0AAC8YH16_9ACTN</name>
<dbReference type="SUPFAM" id="SSF46955">
    <property type="entry name" value="Putative DNA-binding domain"/>
    <property type="match status" value="1"/>
</dbReference>
<dbReference type="AlphaFoldDB" id="A0AAC8YH16"/>
<reference evidence="3 5" key="1">
    <citation type="journal article" date="2016" name="Plant Dis.">
        <title>Improved production of propionic acid using genome shuffling.</title>
        <authorList>
            <person name="Luna-Flores C.H."/>
            <person name="Palfreyman R.W."/>
            <person name="Kromer J.O."/>
            <person name="Nielsen L.K."/>
            <person name="Marcellin E."/>
        </authorList>
    </citation>
    <scope>NUCLEOTIDE SEQUENCE [LARGE SCALE GENOMIC DNA]</scope>
    <source>
        <strain evidence="3 5">F3E8</strain>
    </source>
</reference>
<sequence>MTEPLLTPEQVAERLQIPVARVRQMCRSHELPAIKLGESRRSIWRIDPADLDRWLKERKAA</sequence>
<reference evidence="2 4" key="2">
    <citation type="submission" date="2016-02" db="EMBL/GenBank/DDBJ databases">
        <title>Complete Genome Sequence of Propionibacterium acidipropionici ATCC 55737.</title>
        <authorList>
            <person name="Luna Flores C.H."/>
            <person name="Nielsen L.K."/>
            <person name="Marcellin E."/>
        </authorList>
    </citation>
    <scope>NUCLEOTIDE SEQUENCE [LARGE SCALE GENOMIC DNA]</scope>
    <source>
        <strain evidence="2 4">ATCC 55737</strain>
    </source>
</reference>
<keyword evidence="5" id="KW-1185">Reference proteome</keyword>